<keyword evidence="12" id="KW-0963">Cytoplasm</keyword>
<evidence type="ECO:0000256" key="4">
    <source>
        <dbReference type="ARBA" id="ARBA00022741"/>
    </source>
</evidence>
<dbReference type="Pfam" id="PF02861">
    <property type="entry name" value="Clp_N"/>
    <property type="match status" value="1"/>
</dbReference>
<dbReference type="SUPFAM" id="SSF52540">
    <property type="entry name" value="P-loop containing nucleoside triphosphate hydrolases"/>
    <property type="match status" value="2"/>
</dbReference>
<dbReference type="InterPro" id="IPR036628">
    <property type="entry name" value="Clp_N_dom_sf"/>
</dbReference>
<dbReference type="PROSITE" id="PS00870">
    <property type="entry name" value="CLPAB_1"/>
    <property type="match status" value="1"/>
</dbReference>
<dbReference type="SMART" id="SM00382">
    <property type="entry name" value="AAA"/>
    <property type="match status" value="2"/>
</dbReference>
<evidence type="ECO:0000256" key="6">
    <source>
        <dbReference type="ARBA" id="ARBA00023054"/>
    </source>
</evidence>
<dbReference type="GO" id="GO:0034605">
    <property type="term" value="P:cellular response to heat"/>
    <property type="evidence" value="ECO:0007669"/>
    <property type="project" value="TreeGrafter"/>
</dbReference>
<dbReference type="CDD" id="cd19499">
    <property type="entry name" value="RecA-like_ClpB_Hsp104-like"/>
    <property type="match status" value="1"/>
</dbReference>
<dbReference type="SMART" id="SM01086">
    <property type="entry name" value="ClpB_D2-small"/>
    <property type="match status" value="1"/>
</dbReference>
<dbReference type="InterPro" id="IPR041546">
    <property type="entry name" value="ClpA/ClpB_AAA_lid"/>
</dbReference>
<dbReference type="FunFam" id="3.40.50.300:FF:000025">
    <property type="entry name" value="ATP-dependent Clp protease subunit"/>
    <property type="match status" value="1"/>
</dbReference>
<evidence type="ECO:0000256" key="8">
    <source>
        <dbReference type="ARBA" id="ARBA00025613"/>
    </source>
</evidence>
<keyword evidence="3 10" id="KW-0677">Repeat</keyword>
<dbReference type="GO" id="GO:0005737">
    <property type="term" value="C:cytoplasm"/>
    <property type="evidence" value="ECO:0007669"/>
    <property type="project" value="UniProtKB-SubCell"/>
</dbReference>
<evidence type="ECO:0000313" key="14">
    <source>
        <dbReference type="EMBL" id="RSU08040.1"/>
    </source>
</evidence>
<dbReference type="NCBIfam" id="TIGR03346">
    <property type="entry name" value="chaperone_ClpB"/>
    <property type="match status" value="1"/>
</dbReference>
<protein>
    <recommendedName>
        <fullName evidence="12">Chaperone protein ClpB</fullName>
    </recommendedName>
</protein>
<keyword evidence="7 11" id="KW-0143">Chaperone</keyword>
<dbReference type="InterPro" id="IPR028299">
    <property type="entry name" value="ClpA/B_CS2"/>
</dbReference>
<dbReference type="RefSeq" id="WP_126822246.1">
    <property type="nucleotide sequence ID" value="NZ_JBHLWU010000001.1"/>
</dbReference>
<evidence type="ECO:0000256" key="9">
    <source>
        <dbReference type="ARBA" id="ARBA00026057"/>
    </source>
</evidence>
<dbReference type="GO" id="GO:0016887">
    <property type="term" value="F:ATP hydrolysis activity"/>
    <property type="evidence" value="ECO:0007669"/>
    <property type="project" value="InterPro"/>
</dbReference>
<evidence type="ECO:0000259" key="13">
    <source>
        <dbReference type="PROSITE" id="PS51903"/>
    </source>
</evidence>
<sequence length="871" mass="98674">MNIEKMTTALQEAIAEAQQVALTRRHQEIDIPHLWKIFVQPGHFGRDFYQDAGLNMEQFEQEIDTAIDEIPTIEGGNVQYGQNLSQNLFHLLQEADQLKDNFQDEFLSTEIVLLALMKLKNYRLTKYLHAQGINEKELRNNIEEMRGGDRVTSKNQEEQYKALEKYGTDLVQAVKSGKQDPVIGRDEEIRDVIRILSRKTKNNPVLIGDPGVGKTAIVEGLAQRIVRKDVPENLKDKTIFSLDMGALIAGAKFRGEFEERLKAVLKEVNKSDGKIILFIDEIHTIVSAGKTEGSMDAGNLLKPMLARGELHCIGATTLDEYREYMEKDKALERRFQKVLVKEPTVEDTVSILRGLKDRFEIHHGVNIHDNALVAAATLSNRYITDRYLPDKAIDLVDEACATIRVEMNSMPTELDQVTRRLMQLEIEEAALKKEQDEASKKRLTGLQKELAELREEANSMKMRWETEKEEVGKVSSKREEIDQARHELEDAENNYDLERAAVLRHGTIPKLTQELKELEEKGKESNTRLVQESVTENEISEVVGRMTGIPVSKLVEGEREKILRLNETLHKRVIGQNEAVDAVSDAVIRSRAGLQDPNRPLGSFLFLGPTGVGKTELAKALAENLFDSEDHMVRIDMSEYMEKHSISRLVGAPPGYVGYEEGGQLTEAVRRNPYTIVLLDEIEKAHPDVFNILLQVLDDGRLTDSKGRIVDFKNTVLIMTSNIGSQFLLDGVDEKGQISSESEEQVMTLLKAHFKPEFLNRIDDTILFTPLSLEDVKEIIGKMTQQLTKRLEHQEIQLDITDDAKSWIAENAYDPVYGARPLKRFLTKEVETPLAKEIVAGKVLPHTKVLVSLVDQHLVFKNQQILEEQVG</sequence>
<evidence type="ECO:0000313" key="15">
    <source>
        <dbReference type="Proteomes" id="UP000288669"/>
    </source>
</evidence>
<gene>
    <name evidence="12" type="primary">clpB</name>
    <name evidence="14" type="ORF">CBF30_02010</name>
</gene>
<keyword evidence="5 11" id="KW-0067">ATP-binding</keyword>
<name>A0A430AIW5_9ENTE</name>
<comment type="caution">
    <text evidence="14">The sequence shown here is derived from an EMBL/GenBank/DDBJ whole genome shotgun (WGS) entry which is preliminary data.</text>
</comment>
<reference evidence="14 15" key="1">
    <citation type="submission" date="2017-05" db="EMBL/GenBank/DDBJ databases">
        <title>Vagococcus spp. assemblies.</title>
        <authorList>
            <person name="Gulvik C.A."/>
        </authorList>
    </citation>
    <scope>NUCLEOTIDE SEQUENCE [LARGE SCALE GENOMIC DNA]</scope>
    <source>
        <strain evidence="14 15">DSM 24756</strain>
    </source>
</reference>
<dbReference type="Gene3D" id="1.10.8.60">
    <property type="match status" value="2"/>
</dbReference>
<dbReference type="InterPro" id="IPR018368">
    <property type="entry name" value="ClpA/B_CS1"/>
</dbReference>
<evidence type="ECO:0000256" key="2">
    <source>
        <dbReference type="ARBA" id="ARBA00008675"/>
    </source>
</evidence>
<dbReference type="PRINTS" id="PR00300">
    <property type="entry name" value="CLPPROTEASEA"/>
</dbReference>
<evidence type="ECO:0000256" key="12">
    <source>
        <dbReference type="RuleBase" id="RU362034"/>
    </source>
</evidence>
<evidence type="ECO:0000256" key="7">
    <source>
        <dbReference type="ARBA" id="ARBA00023186"/>
    </source>
</evidence>
<dbReference type="PANTHER" id="PTHR11638:SF18">
    <property type="entry name" value="HEAT SHOCK PROTEIN 104"/>
    <property type="match status" value="1"/>
</dbReference>
<dbReference type="InterPro" id="IPR027417">
    <property type="entry name" value="P-loop_NTPase"/>
</dbReference>
<dbReference type="InterPro" id="IPR001270">
    <property type="entry name" value="ClpA/B"/>
</dbReference>
<comment type="function">
    <text evidence="8">Part of a stress-induced multi-chaperone system, it is involved in the recovery of the cell from heat-induced damage, in cooperation with DnaK, DnaJ and GrpE. Acts before DnaK, in the processing of protein aggregates. Protein binding stimulates the ATPase activity; ATP hydrolysis unfolds the denatured protein aggregates, which probably helps expose new hydrophobic binding sites on the surface of ClpB-bound aggregates, contributing to the solubilization and refolding of denatured protein aggregates by DnaK.</text>
</comment>
<keyword evidence="4 11" id="KW-0547">Nucleotide-binding</keyword>
<dbReference type="InterPro" id="IPR003593">
    <property type="entry name" value="AAA+_ATPase"/>
</dbReference>
<evidence type="ECO:0000256" key="10">
    <source>
        <dbReference type="PROSITE-ProRule" id="PRU01251"/>
    </source>
</evidence>
<dbReference type="PANTHER" id="PTHR11638">
    <property type="entry name" value="ATP-DEPENDENT CLP PROTEASE"/>
    <property type="match status" value="1"/>
</dbReference>
<dbReference type="InterPro" id="IPR017730">
    <property type="entry name" value="Chaperonin_ClpB"/>
</dbReference>
<dbReference type="InterPro" id="IPR019489">
    <property type="entry name" value="Clp_ATPase_C"/>
</dbReference>
<dbReference type="Pfam" id="PF10431">
    <property type="entry name" value="ClpB_D2-small"/>
    <property type="match status" value="1"/>
</dbReference>
<dbReference type="PROSITE" id="PS51903">
    <property type="entry name" value="CLP_R"/>
    <property type="match status" value="1"/>
</dbReference>
<dbReference type="GO" id="GO:0005524">
    <property type="term" value="F:ATP binding"/>
    <property type="evidence" value="ECO:0007669"/>
    <property type="project" value="UniProtKB-UniRule"/>
</dbReference>
<dbReference type="FunFam" id="3.40.50.300:FF:000010">
    <property type="entry name" value="Chaperone clpB 1, putative"/>
    <property type="match status" value="1"/>
</dbReference>
<dbReference type="CDD" id="cd00009">
    <property type="entry name" value="AAA"/>
    <property type="match status" value="1"/>
</dbReference>
<dbReference type="EMBL" id="NGJZ01000001">
    <property type="protein sequence ID" value="RSU08040.1"/>
    <property type="molecule type" value="Genomic_DNA"/>
</dbReference>
<dbReference type="Pfam" id="PF00004">
    <property type="entry name" value="AAA"/>
    <property type="match status" value="1"/>
</dbReference>
<dbReference type="Gene3D" id="3.40.50.300">
    <property type="entry name" value="P-loop containing nucleotide triphosphate hydrolases"/>
    <property type="match status" value="2"/>
</dbReference>
<dbReference type="Gene3D" id="6.10.140.130">
    <property type="match status" value="1"/>
</dbReference>
<dbReference type="Pfam" id="PF07724">
    <property type="entry name" value="AAA_2"/>
    <property type="match status" value="1"/>
</dbReference>
<organism evidence="14 15">
    <name type="scientific">Vagococcus entomophilus</name>
    <dbReference type="NCBI Taxonomy" id="1160095"/>
    <lineage>
        <taxon>Bacteria</taxon>
        <taxon>Bacillati</taxon>
        <taxon>Bacillota</taxon>
        <taxon>Bacilli</taxon>
        <taxon>Lactobacillales</taxon>
        <taxon>Enterococcaceae</taxon>
        <taxon>Vagococcus</taxon>
    </lineage>
</organism>
<dbReference type="InterPro" id="IPR003959">
    <property type="entry name" value="ATPase_AAA_core"/>
</dbReference>
<comment type="subunit">
    <text evidence="9">Homohexamer. The oligomerization is ATP-dependent.</text>
</comment>
<keyword evidence="12" id="KW-0346">Stress response</keyword>
<feature type="coiled-coil region" evidence="12">
    <location>
        <begin position="414"/>
        <end position="528"/>
    </location>
</feature>
<dbReference type="InterPro" id="IPR004176">
    <property type="entry name" value="Clp_R_N"/>
</dbReference>
<proteinExistence type="inferred from homology"/>
<comment type="subunit">
    <text evidence="12">Homohexamer; The oligomerization is ATP-dependent.</text>
</comment>
<evidence type="ECO:0000256" key="5">
    <source>
        <dbReference type="ARBA" id="ARBA00022840"/>
    </source>
</evidence>
<dbReference type="OrthoDB" id="9803641at2"/>
<dbReference type="Pfam" id="PF17871">
    <property type="entry name" value="AAA_lid_9"/>
    <property type="match status" value="1"/>
</dbReference>
<dbReference type="Proteomes" id="UP000288669">
    <property type="component" value="Unassembled WGS sequence"/>
</dbReference>
<dbReference type="SUPFAM" id="SSF81923">
    <property type="entry name" value="Double Clp-N motif"/>
    <property type="match status" value="1"/>
</dbReference>
<evidence type="ECO:0000256" key="3">
    <source>
        <dbReference type="ARBA" id="ARBA00022737"/>
    </source>
</evidence>
<evidence type="ECO:0000256" key="1">
    <source>
        <dbReference type="ARBA" id="ARBA00004496"/>
    </source>
</evidence>
<dbReference type="Gene3D" id="1.10.1780.10">
    <property type="entry name" value="Clp, N-terminal domain"/>
    <property type="match status" value="1"/>
</dbReference>
<dbReference type="PROSITE" id="PS00871">
    <property type="entry name" value="CLPAB_2"/>
    <property type="match status" value="1"/>
</dbReference>
<accession>A0A430AIW5</accession>
<dbReference type="InterPro" id="IPR050130">
    <property type="entry name" value="ClpA_ClpB"/>
</dbReference>
<keyword evidence="15" id="KW-1185">Reference proteome</keyword>
<comment type="subcellular location">
    <subcellularLocation>
        <location evidence="1 12">Cytoplasm</location>
    </subcellularLocation>
</comment>
<keyword evidence="6 12" id="KW-0175">Coiled coil</keyword>
<dbReference type="AlphaFoldDB" id="A0A430AIW5"/>
<comment type="similarity">
    <text evidence="2 11">Belongs to the ClpA/ClpB family.</text>
</comment>
<dbReference type="GO" id="GO:0042026">
    <property type="term" value="P:protein refolding"/>
    <property type="evidence" value="ECO:0007669"/>
    <property type="project" value="UniProtKB-UniRule"/>
</dbReference>
<dbReference type="FunFam" id="3.40.50.300:FF:000120">
    <property type="entry name" value="ATP-dependent chaperone ClpB"/>
    <property type="match status" value="1"/>
</dbReference>
<evidence type="ECO:0000256" key="11">
    <source>
        <dbReference type="RuleBase" id="RU004432"/>
    </source>
</evidence>
<feature type="domain" description="Clp R" evidence="13">
    <location>
        <begin position="3"/>
        <end position="148"/>
    </location>
</feature>